<dbReference type="OrthoDB" id="3450515at2"/>
<dbReference type="EMBL" id="SSXH01000664">
    <property type="protein sequence ID" value="THJ48181.1"/>
    <property type="molecule type" value="Genomic_DNA"/>
</dbReference>
<sequence>MLVPPSHLSQLGNRAGLGIADVALLAGVDESTISRLWSTPDWLDRVRGRTLQALIAAVPGVAEYVADAPQRDRFASLVRSLAAEGVTVDLVQAARLSEQAGVPRPYVAHALEALFQGGLLVDVAPLLTAATELIPRLASRSYSFNMTLAQAHLAHHVAKVTGAPSDLGDVSGDLDRRAAFTLRSNTMGALAATANIEPAEQYHRLVETEPAVRMVEEWAFPSWMRDCRPSADMSVPGSILLRQTAAEVLREIGSYGEGYLHYLVSTYLPLALSQDPTFGLRAGELHTALLLRRDTLDNPIVRRSVDTLTSHLPTGVS</sequence>
<comment type="caution">
    <text evidence="1">The sequence shown here is derived from an EMBL/GenBank/DDBJ whole genome shotgun (WGS) entry which is preliminary data.</text>
</comment>
<dbReference type="AlphaFoldDB" id="A0A4S5CT19"/>
<accession>A0A4S5CT19</accession>
<name>A0A4S5CT19_9ACTN</name>
<dbReference type="RefSeq" id="WP_136449282.1">
    <property type="nucleotide sequence ID" value="NZ_CADCWT010000109.1"/>
</dbReference>
<gene>
    <name evidence="1" type="ORF">E7Y31_19385</name>
</gene>
<evidence type="ECO:0000313" key="2">
    <source>
        <dbReference type="Proteomes" id="UP000305282"/>
    </source>
</evidence>
<reference evidence="1 2" key="1">
    <citation type="submission" date="2019-04" db="EMBL/GenBank/DDBJ databases">
        <title>Draft genome sequences for three unisolated Alnus-infective Frankia Sp+ strains, AgTrS, AiOr and AvVan, the first sequenced Frankia strains able to sporulate in-planta.</title>
        <authorList>
            <person name="Bethencourt L."/>
            <person name="Vautrin F."/>
            <person name="Taib N."/>
            <person name="Dubost A."/>
            <person name="Castro-Garcia L."/>
            <person name="Imbaud O."/>
            <person name="Abrouk D."/>
            <person name="Fournier P."/>
            <person name="Briolay J."/>
            <person name="Nguyen A."/>
            <person name="Normand P."/>
            <person name="Fernandez M.P."/>
            <person name="Brochier-Armanet C."/>
            <person name="Herrera-Belaroussi A."/>
        </authorList>
    </citation>
    <scope>NUCLEOTIDE SEQUENCE [LARGE SCALE GENOMIC DNA]</scope>
    <source>
        <strain evidence="1 2">AvVan</strain>
    </source>
</reference>
<proteinExistence type="predicted"/>
<organism evidence="1 2">
    <name type="scientific">Candidatus Frankia alpina</name>
    <dbReference type="NCBI Taxonomy" id="2699483"/>
    <lineage>
        <taxon>Bacteria</taxon>
        <taxon>Bacillati</taxon>
        <taxon>Actinomycetota</taxon>
        <taxon>Actinomycetes</taxon>
        <taxon>Frankiales</taxon>
        <taxon>Frankiaceae</taxon>
        <taxon>Frankia</taxon>
    </lineage>
</organism>
<evidence type="ECO:0000313" key="1">
    <source>
        <dbReference type="EMBL" id="THJ48181.1"/>
    </source>
</evidence>
<dbReference type="Proteomes" id="UP000305282">
    <property type="component" value="Unassembled WGS sequence"/>
</dbReference>
<protein>
    <submittedName>
        <fullName evidence="1">Uncharacterized protein</fullName>
    </submittedName>
</protein>
<keyword evidence="2" id="KW-1185">Reference proteome</keyword>